<keyword evidence="2" id="KW-0949">S-adenosyl-L-methionine</keyword>
<sequence>MNMSCIKIGKLVIHYRKKHDLLGIVENFVLDVYGANKISKDAVVFDFGAGIGDFTILVANKLKEGKVIAVEPNPNDFEVLQTNLRQNGITNVLAFNYAIGKRVCKTSMEFAGEVFEAQVVDFSTLWELVKLSQSEEQRLCFIKVDIEGAETELVECLTKHPVFKYISTIAIELHGTKQDIDRLLVPHGFRFRRLKRIDYLKTGFAFSLRHPLLTKTLWNEVRNYLNISYTKIMNGIEITSSKNLVIGS</sequence>
<evidence type="ECO:0000313" key="4">
    <source>
        <dbReference type="EMBL" id="PSN99794.1"/>
    </source>
</evidence>
<dbReference type="Gene3D" id="3.40.50.150">
    <property type="entry name" value="Vaccinia Virus protein VP39"/>
    <property type="match status" value="1"/>
</dbReference>
<keyword evidence="1" id="KW-0808">Transferase</keyword>
<dbReference type="CDD" id="cd02440">
    <property type="entry name" value="AdoMet_MTases"/>
    <property type="match status" value="1"/>
</dbReference>
<dbReference type="InterPro" id="IPR029063">
    <property type="entry name" value="SAM-dependent_MTases_sf"/>
</dbReference>
<dbReference type="Proteomes" id="UP000241120">
    <property type="component" value="Unassembled WGS sequence"/>
</dbReference>
<dbReference type="InterPro" id="IPR052514">
    <property type="entry name" value="SAM-dependent_MTase"/>
</dbReference>
<organism evidence="4 5">
    <name type="scientific">Candidatus Marsarchaeota G2 archaeon ECH_B_1</name>
    <dbReference type="NCBI Taxonomy" id="1978159"/>
    <lineage>
        <taxon>Archaea</taxon>
        <taxon>Candidatus Marsarchaeota</taxon>
        <taxon>Candidatus Marsarchaeota group 2</taxon>
    </lineage>
</organism>
<dbReference type="NCBIfam" id="TIGR01444">
    <property type="entry name" value="fkbM_fam"/>
    <property type="match status" value="1"/>
</dbReference>
<protein>
    <recommendedName>
        <fullName evidence="3">TRM5/TYW2-like methyltransferase domain-containing protein</fullName>
    </recommendedName>
</protein>
<reference evidence="4 5" key="1">
    <citation type="submission" date="2017-04" db="EMBL/GenBank/DDBJ databases">
        <title>Novel microbial lineages endemic to geothermal iron-oxide mats fill important gaps in the evolutionary history of Archaea.</title>
        <authorList>
            <person name="Jay Z.J."/>
            <person name="Beam J.P."/>
            <person name="Dlakic M."/>
            <person name="Rusch D.B."/>
            <person name="Kozubal M.A."/>
            <person name="Inskeep W.P."/>
        </authorList>
    </citation>
    <scope>NUCLEOTIDE SEQUENCE [LARGE SCALE GENOMIC DNA]</scope>
    <source>
        <strain evidence="4">ECH_B_1</strain>
    </source>
</reference>
<proteinExistence type="predicted"/>
<dbReference type="EMBL" id="NEXG01000038">
    <property type="protein sequence ID" value="PSN99794.1"/>
    <property type="molecule type" value="Genomic_DNA"/>
</dbReference>
<evidence type="ECO:0000256" key="1">
    <source>
        <dbReference type="ARBA" id="ARBA00022679"/>
    </source>
</evidence>
<dbReference type="Pfam" id="PF02475">
    <property type="entry name" value="TRM5-TYW2_MTfase"/>
    <property type="match status" value="1"/>
</dbReference>
<evidence type="ECO:0000313" key="5">
    <source>
        <dbReference type="Proteomes" id="UP000241120"/>
    </source>
</evidence>
<dbReference type="InterPro" id="IPR006342">
    <property type="entry name" value="FkbM_mtfrase"/>
</dbReference>
<dbReference type="PANTHER" id="PTHR34203">
    <property type="entry name" value="METHYLTRANSFERASE, FKBM FAMILY PROTEIN"/>
    <property type="match status" value="1"/>
</dbReference>
<dbReference type="PANTHER" id="PTHR34203:SF15">
    <property type="entry name" value="SLL1173 PROTEIN"/>
    <property type="match status" value="1"/>
</dbReference>
<dbReference type="GO" id="GO:0016740">
    <property type="term" value="F:transferase activity"/>
    <property type="evidence" value="ECO:0007669"/>
    <property type="project" value="UniProtKB-KW"/>
</dbReference>
<gene>
    <name evidence="4" type="ORF">B9Q05_11360</name>
</gene>
<feature type="domain" description="TRM5/TYW2-like methyltransferase" evidence="3">
    <location>
        <begin position="36"/>
        <end position="94"/>
    </location>
</feature>
<dbReference type="AlphaFoldDB" id="A0A2R6BMA6"/>
<evidence type="ECO:0000256" key="2">
    <source>
        <dbReference type="ARBA" id="ARBA00022691"/>
    </source>
</evidence>
<dbReference type="SUPFAM" id="SSF53335">
    <property type="entry name" value="S-adenosyl-L-methionine-dependent methyltransferases"/>
    <property type="match status" value="1"/>
</dbReference>
<dbReference type="InterPro" id="IPR056743">
    <property type="entry name" value="TRM5-TYW2-like_MTfase"/>
</dbReference>
<evidence type="ECO:0000259" key="3">
    <source>
        <dbReference type="Pfam" id="PF02475"/>
    </source>
</evidence>
<accession>A0A2R6BMA6</accession>
<name>A0A2R6BMA6_9ARCH</name>
<comment type="caution">
    <text evidence="4">The sequence shown here is derived from an EMBL/GenBank/DDBJ whole genome shotgun (WGS) entry which is preliminary data.</text>
</comment>